<gene>
    <name evidence="2" type="ORF">P154DRAFT_570761</name>
</gene>
<dbReference type="InterPro" id="IPR002575">
    <property type="entry name" value="Aminoglycoside_PTrfase"/>
</dbReference>
<sequence length="384" mass="43916">MSSNQTFEQSFDLPSAQQFTNSAAELCEQYFGAKGLYPCAEVLSERNQMYKPEHTNAYFDISLFPYRADGSFDPPIPTLNDIIMAQPTDAVIERVWQVGKYIVKLGCSAAIYMEAENLLYLERHTNVRAPKLYAAFTSDDEDPLQYNVPGEPRTIYYYLIMELIRGEIIDDIDVKELKPYIKEKIWALLGEQFRQLRSVKPENPKHFGRIQGRAYGQMPPLYYAPAPDFANYGPFTYEQLVQRLIRAAKIGSALATYPRGDYTTVQRLAYNHAESVMLKGAGPSDRLPVLSHLDPQTHNIIVNLKRDQNGEPYDVEEVALVDWFSLCWMPAWYEAGDMCRLTFCLDPTLQSMGMNVLETMGKVNLEIAAFFGACVRYHAFHLYH</sequence>
<proteinExistence type="predicted"/>
<name>A0A6A5WZ28_9PLEO</name>
<evidence type="ECO:0000259" key="1">
    <source>
        <dbReference type="Pfam" id="PF01636"/>
    </source>
</evidence>
<evidence type="ECO:0000313" key="3">
    <source>
        <dbReference type="Proteomes" id="UP000799779"/>
    </source>
</evidence>
<accession>A0A6A5WZ28</accession>
<dbReference type="InterPro" id="IPR051678">
    <property type="entry name" value="AGP_Transferase"/>
</dbReference>
<dbReference type="OrthoDB" id="4177236at2759"/>
<dbReference type="EMBL" id="ML977561">
    <property type="protein sequence ID" value="KAF2006029.1"/>
    <property type="molecule type" value="Genomic_DNA"/>
</dbReference>
<dbReference type="Pfam" id="PF01636">
    <property type="entry name" value="APH"/>
    <property type="match status" value="1"/>
</dbReference>
<dbReference type="SUPFAM" id="SSF56112">
    <property type="entry name" value="Protein kinase-like (PK-like)"/>
    <property type="match status" value="1"/>
</dbReference>
<organism evidence="2 3">
    <name type="scientific">Amniculicola lignicola CBS 123094</name>
    <dbReference type="NCBI Taxonomy" id="1392246"/>
    <lineage>
        <taxon>Eukaryota</taxon>
        <taxon>Fungi</taxon>
        <taxon>Dikarya</taxon>
        <taxon>Ascomycota</taxon>
        <taxon>Pezizomycotina</taxon>
        <taxon>Dothideomycetes</taxon>
        <taxon>Pleosporomycetidae</taxon>
        <taxon>Pleosporales</taxon>
        <taxon>Amniculicolaceae</taxon>
        <taxon>Amniculicola</taxon>
    </lineage>
</organism>
<protein>
    <recommendedName>
        <fullName evidence="1">Aminoglycoside phosphotransferase domain-containing protein</fullName>
    </recommendedName>
</protein>
<evidence type="ECO:0000313" key="2">
    <source>
        <dbReference type="EMBL" id="KAF2006029.1"/>
    </source>
</evidence>
<dbReference type="PANTHER" id="PTHR21310:SF48">
    <property type="entry name" value="AMINOGLYCOSIDE PHOSPHOTRANSFERASE DOMAIN-CONTAINING PROTEIN"/>
    <property type="match status" value="1"/>
</dbReference>
<dbReference type="InterPro" id="IPR011009">
    <property type="entry name" value="Kinase-like_dom_sf"/>
</dbReference>
<keyword evidence="3" id="KW-1185">Reference proteome</keyword>
<dbReference type="Proteomes" id="UP000799779">
    <property type="component" value="Unassembled WGS sequence"/>
</dbReference>
<dbReference type="AlphaFoldDB" id="A0A6A5WZ28"/>
<dbReference type="PANTHER" id="PTHR21310">
    <property type="entry name" value="AMINOGLYCOSIDE PHOSPHOTRANSFERASE-RELATED-RELATED"/>
    <property type="match status" value="1"/>
</dbReference>
<reference evidence="2" key="1">
    <citation type="journal article" date="2020" name="Stud. Mycol.">
        <title>101 Dothideomycetes genomes: a test case for predicting lifestyles and emergence of pathogens.</title>
        <authorList>
            <person name="Haridas S."/>
            <person name="Albert R."/>
            <person name="Binder M."/>
            <person name="Bloem J."/>
            <person name="Labutti K."/>
            <person name="Salamov A."/>
            <person name="Andreopoulos B."/>
            <person name="Baker S."/>
            <person name="Barry K."/>
            <person name="Bills G."/>
            <person name="Bluhm B."/>
            <person name="Cannon C."/>
            <person name="Castanera R."/>
            <person name="Culley D."/>
            <person name="Daum C."/>
            <person name="Ezra D."/>
            <person name="Gonzalez J."/>
            <person name="Henrissat B."/>
            <person name="Kuo A."/>
            <person name="Liang C."/>
            <person name="Lipzen A."/>
            <person name="Lutzoni F."/>
            <person name="Magnuson J."/>
            <person name="Mondo S."/>
            <person name="Nolan M."/>
            <person name="Ohm R."/>
            <person name="Pangilinan J."/>
            <person name="Park H.-J."/>
            <person name="Ramirez L."/>
            <person name="Alfaro M."/>
            <person name="Sun H."/>
            <person name="Tritt A."/>
            <person name="Yoshinaga Y."/>
            <person name="Zwiers L.-H."/>
            <person name="Turgeon B."/>
            <person name="Goodwin S."/>
            <person name="Spatafora J."/>
            <person name="Crous P."/>
            <person name="Grigoriev I."/>
        </authorList>
    </citation>
    <scope>NUCLEOTIDE SEQUENCE</scope>
    <source>
        <strain evidence="2">CBS 123094</strain>
    </source>
</reference>
<feature type="domain" description="Aminoglycoside phosphotransferase" evidence="1">
    <location>
        <begin position="96"/>
        <end position="346"/>
    </location>
</feature>